<evidence type="ECO:0000313" key="2">
    <source>
        <dbReference type="EMBL" id="CUV18415.1"/>
    </source>
</evidence>
<feature type="compositionally biased region" description="Polar residues" evidence="1">
    <location>
        <begin position="95"/>
        <end position="104"/>
    </location>
</feature>
<evidence type="ECO:0000256" key="1">
    <source>
        <dbReference type="SAM" id="MobiDB-lite"/>
    </source>
</evidence>
<reference evidence="2" key="1">
    <citation type="submission" date="2015-10" db="EMBL/GenBank/DDBJ databases">
        <authorList>
            <person name="Gilbert D.G."/>
        </authorList>
    </citation>
    <scope>NUCLEOTIDE SEQUENCE</scope>
    <source>
        <strain evidence="2">Phyl III-seqv23</strain>
    </source>
</reference>
<name>A0A0S4U8L8_RALSL</name>
<sequence length="136" mass="14586">MVLAAATITLVAASHWLAWPFRDAITQGEREARNGDAFVVTEDIGPRSLEPHAVERCTCGTPIRGSRSTSFTPRLAAFKPPLDASQPALDEGDSRSTANTSSTRVPLPAAEHLAHTRTFALKKGICLTNTNPHSII</sequence>
<accession>A0A0S4U8L8</accession>
<gene>
    <name evidence="2" type="ORF">PSS4_v1_600031</name>
</gene>
<organism evidence="2">
    <name type="scientific">Ralstonia solanacearum</name>
    <name type="common">Pseudomonas solanacearum</name>
    <dbReference type="NCBI Taxonomy" id="305"/>
    <lineage>
        <taxon>Bacteria</taxon>
        <taxon>Pseudomonadati</taxon>
        <taxon>Pseudomonadota</taxon>
        <taxon>Betaproteobacteria</taxon>
        <taxon>Burkholderiales</taxon>
        <taxon>Burkholderiaceae</taxon>
        <taxon>Ralstonia</taxon>
        <taxon>Ralstonia solanacearum species complex</taxon>
    </lineage>
</organism>
<feature type="region of interest" description="Disordered" evidence="1">
    <location>
        <begin position="60"/>
        <end position="109"/>
    </location>
</feature>
<protein>
    <submittedName>
        <fullName evidence="2">Uncharacterized protein</fullName>
    </submittedName>
</protein>
<dbReference type="AlphaFoldDB" id="A0A0S4U8L8"/>
<dbReference type="EMBL" id="LN899821">
    <property type="protein sequence ID" value="CUV18415.1"/>
    <property type="molecule type" value="Genomic_DNA"/>
</dbReference>
<proteinExistence type="predicted"/>